<evidence type="ECO:0000256" key="2">
    <source>
        <dbReference type="SAM" id="SignalP"/>
    </source>
</evidence>
<proteinExistence type="predicted"/>
<reference evidence="3 4" key="1">
    <citation type="submission" date="2020-05" db="EMBL/GenBank/DDBJ databases">
        <authorList>
            <person name="Kim M.K."/>
        </authorList>
    </citation>
    <scope>NUCLEOTIDE SEQUENCE [LARGE SCALE GENOMIC DNA]</scope>
    <source>
        <strain evidence="3 4">BT25</strain>
    </source>
</reference>
<gene>
    <name evidence="3" type="ORF">HQ945_05010</name>
</gene>
<name>A0A849VMK3_9HYPH</name>
<comment type="caution">
    <text evidence="3">The sequence shown here is derived from an EMBL/GenBank/DDBJ whole genome shotgun (WGS) entry which is preliminary data.</text>
</comment>
<evidence type="ECO:0000313" key="3">
    <source>
        <dbReference type="EMBL" id="NTS30606.1"/>
    </source>
</evidence>
<accession>A0A849VMK3</accession>
<dbReference type="EMBL" id="JABUMX010000001">
    <property type="protein sequence ID" value="NTS30606.1"/>
    <property type="molecule type" value="Genomic_DNA"/>
</dbReference>
<organism evidence="3 4">
    <name type="scientific">Phyllobacterium pellucidum</name>
    <dbReference type="NCBI Taxonomy" id="2740464"/>
    <lineage>
        <taxon>Bacteria</taxon>
        <taxon>Pseudomonadati</taxon>
        <taxon>Pseudomonadota</taxon>
        <taxon>Alphaproteobacteria</taxon>
        <taxon>Hyphomicrobiales</taxon>
        <taxon>Phyllobacteriaceae</taxon>
        <taxon>Phyllobacterium</taxon>
    </lineage>
</organism>
<protein>
    <submittedName>
        <fullName evidence="3">Uncharacterized protein</fullName>
    </submittedName>
</protein>
<keyword evidence="4" id="KW-1185">Reference proteome</keyword>
<sequence length="146" mass="16193">MAPFRTMLIVLALAPLVGQPARAEESPGYTLEKTADGFVRMNNKTGEMSICQQQSAQLVCKVAAEERTAYEEDIADLKGRVAKLEDTVAAMGKIPPIVRDALPSDEQFEKSLGYMEKFMRRFMGIAKEFGYSPEENKPAPDTLEKT</sequence>
<feature type="signal peptide" evidence="2">
    <location>
        <begin position="1"/>
        <end position="23"/>
    </location>
</feature>
<keyword evidence="2" id="KW-0732">Signal</keyword>
<evidence type="ECO:0000256" key="1">
    <source>
        <dbReference type="SAM" id="Coils"/>
    </source>
</evidence>
<keyword evidence="1" id="KW-0175">Coiled coil</keyword>
<dbReference type="RefSeq" id="WP_091950469.1">
    <property type="nucleotide sequence ID" value="NZ_JABUMX010000001.1"/>
</dbReference>
<feature type="coiled-coil region" evidence="1">
    <location>
        <begin position="60"/>
        <end position="87"/>
    </location>
</feature>
<feature type="chain" id="PRO_5032471387" evidence="2">
    <location>
        <begin position="24"/>
        <end position="146"/>
    </location>
</feature>
<evidence type="ECO:0000313" key="4">
    <source>
        <dbReference type="Proteomes" id="UP000550508"/>
    </source>
</evidence>
<dbReference type="AlphaFoldDB" id="A0A849VMK3"/>
<dbReference type="Proteomes" id="UP000550508">
    <property type="component" value="Unassembled WGS sequence"/>
</dbReference>